<proteinExistence type="predicted"/>
<organism evidence="2">
    <name type="scientific">Arundo donax</name>
    <name type="common">Giant reed</name>
    <name type="synonym">Donax arundinaceus</name>
    <dbReference type="NCBI Taxonomy" id="35708"/>
    <lineage>
        <taxon>Eukaryota</taxon>
        <taxon>Viridiplantae</taxon>
        <taxon>Streptophyta</taxon>
        <taxon>Embryophyta</taxon>
        <taxon>Tracheophyta</taxon>
        <taxon>Spermatophyta</taxon>
        <taxon>Magnoliopsida</taxon>
        <taxon>Liliopsida</taxon>
        <taxon>Poales</taxon>
        <taxon>Poaceae</taxon>
        <taxon>PACMAD clade</taxon>
        <taxon>Arundinoideae</taxon>
        <taxon>Arundineae</taxon>
        <taxon>Arundo</taxon>
    </lineage>
</organism>
<evidence type="ECO:0008006" key="3">
    <source>
        <dbReference type="Google" id="ProtNLM"/>
    </source>
</evidence>
<protein>
    <recommendedName>
        <fullName evidence="3">Secreted protein</fullName>
    </recommendedName>
</protein>
<sequence length="74" mass="7973">MPPLLWLVGLPRTPTSTAAPWCISYSLLDSFSTFVCCSCSDFAALRDLLSSECLCLFALKIGVSICVQRAGLLV</sequence>
<reference evidence="2" key="2">
    <citation type="journal article" date="2015" name="Data Brief">
        <title>Shoot transcriptome of the giant reed, Arundo donax.</title>
        <authorList>
            <person name="Barrero R.A."/>
            <person name="Guerrero F.D."/>
            <person name="Moolhuijzen P."/>
            <person name="Goolsby J.A."/>
            <person name="Tidwell J."/>
            <person name="Bellgard S.E."/>
            <person name="Bellgard M.I."/>
        </authorList>
    </citation>
    <scope>NUCLEOTIDE SEQUENCE</scope>
    <source>
        <tissue evidence="2">Shoot tissue taken approximately 20 cm above the soil surface</tissue>
    </source>
</reference>
<feature type="chain" id="PRO_5002063784" description="Secreted protein" evidence="1">
    <location>
        <begin position="19"/>
        <end position="74"/>
    </location>
</feature>
<keyword evidence="1" id="KW-0732">Signal</keyword>
<dbReference type="AlphaFoldDB" id="A0A0A9DBG1"/>
<evidence type="ECO:0000313" key="2">
    <source>
        <dbReference type="EMBL" id="JAD84028.1"/>
    </source>
</evidence>
<reference evidence="2" key="1">
    <citation type="submission" date="2014-09" db="EMBL/GenBank/DDBJ databases">
        <authorList>
            <person name="Magalhaes I.L.F."/>
            <person name="Oliveira U."/>
            <person name="Santos F.R."/>
            <person name="Vidigal T.H.D.A."/>
            <person name="Brescovit A.D."/>
            <person name="Santos A.J."/>
        </authorList>
    </citation>
    <scope>NUCLEOTIDE SEQUENCE</scope>
    <source>
        <tissue evidence="2">Shoot tissue taken approximately 20 cm above the soil surface</tissue>
    </source>
</reference>
<name>A0A0A9DBG1_ARUDO</name>
<evidence type="ECO:0000256" key="1">
    <source>
        <dbReference type="SAM" id="SignalP"/>
    </source>
</evidence>
<dbReference type="EMBL" id="GBRH01213867">
    <property type="protein sequence ID" value="JAD84028.1"/>
    <property type="molecule type" value="Transcribed_RNA"/>
</dbReference>
<accession>A0A0A9DBG1</accession>
<feature type="signal peptide" evidence="1">
    <location>
        <begin position="1"/>
        <end position="18"/>
    </location>
</feature>